<dbReference type="PROSITE" id="PS51794">
    <property type="entry name" value="DAC"/>
    <property type="match status" value="1"/>
</dbReference>
<accession>A0A031FRL3</accession>
<dbReference type="RefSeq" id="WP_161635821.1">
    <property type="nucleotide sequence ID" value="NZ_JFYO01000007.1"/>
</dbReference>
<reference evidence="2 3" key="1">
    <citation type="submission" date="2014-03" db="EMBL/GenBank/DDBJ databases">
        <title>Draft Genome Sequences of 13 Willow Endophytes.</title>
        <authorList>
            <person name="Gan H.Y."/>
            <person name="Gan H.M."/>
            <person name="Savka M.A."/>
            <person name="Hudson A.O."/>
        </authorList>
    </citation>
    <scope>NUCLEOTIDE SEQUENCE [LARGE SCALE GENOMIC DNA]</scope>
    <source>
        <strain evidence="2 3">RIT293</strain>
    </source>
</reference>
<evidence type="ECO:0000313" key="2">
    <source>
        <dbReference type="EMBL" id="EZP26245.1"/>
    </source>
</evidence>
<dbReference type="InterPro" id="IPR003390">
    <property type="entry name" value="DNA_integrity_scan_DisA_N"/>
</dbReference>
<dbReference type="Proteomes" id="UP000024001">
    <property type="component" value="Unassembled WGS sequence"/>
</dbReference>
<dbReference type="PATRIC" id="fig|273677.3.peg.2556"/>
<dbReference type="AlphaFoldDB" id="A0A031FRL3"/>
<dbReference type="InterPro" id="IPR048554">
    <property type="entry name" value="DACNG"/>
</dbReference>
<evidence type="ECO:0000313" key="3">
    <source>
        <dbReference type="Proteomes" id="UP000024001"/>
    </source>
</evidence>
<keyword evidence="3" id="KW-1185">Reference proteome</keyword>
<feature type="domain" description="DAC" evidence="1">
    <location>
        <begin position="347"/>
        <end position="495"/>
    </location>
</feature>
<dbReference type="SUPFAM" id="SSF143597">
    <property type="entry name" value="YojJ-like"/>
    <property type="match status" value="1"/>
</dbReference>
<evidence type="ECO:0000259" key="1">
    <source>
        <dbReference type="PROSITE" id="PS51794"/>
    </source>
</evidence>
<dbReference type="Pfam" id="PF02457">
    <property type="entry name" value="DAC"/>
    <property type="match status" value="1"/>
</dbReference>
<dbReference type="InterPro" id="IPR036888">
    <property type="entry name" value="DNA_integrity_DisA_N_sf"/>
</dbReference>
<proteinExistence type="predicted"/>
<sequence length="575" mass="62842">MDRVIDQFMWGYQPSFRSSLEYQAQQALRSIGLAAAPQALLIGFANGEGMGHQICVEPEKGLFQQTDFSGALRRAEELYATDEDRGTFVTGEGQQEKFEARSLDKSRRSAILEALTKADPSGERRYWVGPSGTVDAYRVFPVLSVQTNRWPIGSDLPDYEEGRLRLHPSFAEELIHKLLRLAAMSLVTGPEPHGLVGIGDRVAEELVRAAARSFVDGIPLRIGALPADVFDKLNELAATPYEGKPATGSMVFAREENASFLSLRFATAVSTGRTRQVRKLLELSDSRRPLIFDGGHVFGLGADTAEHLGAFRVDFFPRSVWTLSYKNEPILRSALGRAALPTPPLDHALFVDNFERIFGGTPSADAEAVWALIETASNQGHGTMLVIHRDALGETARLGDQAVRIEPEPLPANALAAATSIDGAILIAPNGDCHAIGVILDGVAGGSGDPGRGARFNSANRYADQHRSDCLILVVSDDGSVEIVPQPRRRVSRSFIEQVVVEAEQSAIEPIDYERSARLFSRAEAHQFYLSEAQCARLISARKIIEDAKLSGGYLSLVSWVVAPNRWLDDSYFLD</sequence>
<dbReference type="InterPro" id="IPR048555">
    <property type="entry name" value="DACNH"/>
</dbReference>
<dbReference type="Pfam" id="PF21752">
    <property type="entry name" value="DACNG"/>
    <property type="match status" value="1"/>
</dbReference>
<organism evidence="2 3">
    <name type="scientific">Microbacterium oleivorans</name>
    <dbReference type="NCBI Taxonomy" id="273677"/>
    <lineage>
        <taxon>Bacteria</taxon>
        <taxon>Bacillati</taxon>
        <taxon>Actinomycetota</taxon>
        <taxon>Actinomycetes</taxon>
        <taxon>Micrococcales</taxon>
        <taxon>Microbacteriaceae</taxon>
        <taxon>Microbacterium</taxon>
    </lineage>
</organism>
<protein>
    <recommendedName>
        <fullName evidence="1">DAC domain-containing protein</fullName>
    </recommendedName>
</protein>
<gene>
    <name evidence="2" type="ORF">BW34_02577</name>
</gene>
<dbReference type="eggNOG" id="ENOG502Z97Y">
    <property type="taxonomic scope" value="Bacteria"/>
</dbReference>
<dbReference type="Pfam" id="PF21750">
    <property type="entry name" value="DACNH"/>
    <property type="match status" value="1"/>
</dbReference>
<name>A0A031FRL3_9MICO</name>
<dbReference type="OrthoDB" id="859517at2"/>
<comment type="caution">
    <text evidence="2">The sequence shown here is derived from an EMBL/GenBank/DDBJ whole genome shotgun (WGS) entry which is preliminary data.</text>
</comment>
<dbReference type="EMBL" id="JFYO01000007">
    <property type="protein sequence ID" value="EZP26245.1"/>
    <property type="molecule type" value="Genomic_DNA"/>
</dbReference>
<dbReference type="Gene3D" id="3.40.1700.10">
    <property type="entry name" value="DNA integrity scanning protein, DisA, N-terminal domain"/>
    <property type="match status" value="1"/>
</dbReference>